<organism evidence="2 3">
    <name type="scientific">Kockovaella imperatae</name>
    <dbReference type="NCBI Taxonomy" id="4999"/>
    <lineage>
        <taxon>Eukaryota</taxon>
        <taxon>Fungi</taxon>
        <taxon>Dikarya</taxon>
        <taxon>Basidiomycota</taxon>
        <taxon>Agaricomycotina</taxon>
        <taxon>Tremellomycetes</taxon>
        <taxon>Tremellales</taxon>
        <taxon>Cuniculitremaceae</taxon>
        <taxon>Kockovaella</taxon>
    </lineage>
</organism>
<sequence>MSTSSTSTRDEVIQLRTELEYSAFLNKGVLQTNAEHKVRIAELESENQSLRRSEKQLSRVEDELEDAQKALKEWESAAMTWERDRQKLKEALKVAKQAAEVLEAEKLDWINRFANLSEAFAAFIDNIDKARQEAASIQAGSSRRQTVRLSEQLPSKLDACSLLDLRQLLQRSPHRRHGGSSGSD</sequence>
<keyword evidence="1" id="KW-0175">Coiled coil</keyword>
<keyword evidence="3" id="KW-1185">Reference proteome</keyword>
<dbReference type="InParanoid" id="A0A1Y1URQ6"/>
<gene>
    <name evidence="2" type="ORF">BD324DRAFT_12054</name>
</gene>
<evidence type="ECO:0000313" key="2">
    <source>
        <dbReference type="EMBL" id="ORX40622.1"/>
    </source>
</evidence>
<reference evidence="2 3" key="1">
    <citation type="submission" date="2017-03" db="EMBL/GenBank/DDBJ databases">
        <title>Widespread Adenine N6-methylation of Active Genes in Fungi.</title>
        <authorList>
            <consortium name="DOE Joint Genome Institute"/>
            <person name="Mondo S.J."/>
            <person name="Dannebaum R.O."/>
            <person name="Kuo R.C."/>
            <person name="Louie K.B."/>
            <person name="Bewick A.J."/>
            <person name="Labutti K."/>
            <person name="Haridas S."/>
            <person name="Kuo A."/>
            <person name="Salamov A."/>
            <person name="Ahrendt S.R."/>
            <person name="Lau R."/>
            <person name="Bowen B.P."/>
            <person name="Lipzen A."/>
            <person name="Sullivan W."/>
            <person name="Andreopoulos W.B."/>
            <person name="Clum A."/>
            <person name="Lindquist E."/>
            <person name="Daum C."/>
            <person name="Northen T.R."/>
            <person name="Ramamoorthy G."/>
            <person name="Schmitz R.J."/>
            <person name="Gryganskyi A."/>
            <person name="Culley D."/>
            <person name="Magnuson J."/>
            <person name="James T.Y."/>
            <person name="O'Malley M.A."/>
            <person name="Stajich J.E."/>
            <person name="Spatafora J.W."/>
            <person name="Visel A."/>
            <person name="Grigoriev I.V."/>
        </authorList>
    </citation>
    <scope>NUCLEOTIDE SEQUENCE [LARGE SCALE GENOMIC DNA]</scope>
    <source>
        <strain evidence="2 3">NRRL Y-17943</strain>
    </source>
</reference>
<dbReference type="AlphaFoldDB" id="A0A1Y1URQ6"/>
<dbReference type="RefSeq" id="XP_021874301.1">
    <property type="nucleotide sequence ID" value="XM_022011956.1"/>
</dbReference>
<dbReference type="EMBL" id="NBSH01000001">
    <property type="protein sequence ID" value="ORX40622.1"/>
    <property type="molecule type" value="Genomic_DNA"/>
</dbReference>
<evidence type="ECO:0000313" key="3">
    <source>
        <dbReference type="Proteomes" id="UP000193218"/>
    </source>
</evidence>
<protein>
    <submittedName>
        <fullName evidence="2">Uncharacterized protein</fullName>
    </submittedName>
</protein>
<proteinExistence type="predicted"/>
<dbReference type="OrthoDB" id="2575809at2759"/>
<dbReference type="GeneID" id="33553764"/>
<comment type="caution">
    <text evidence="2">The sequence shown here is derived from an EMBL/GenBank/DDBJ whole genome shotgun (WGS) entry which is preliminary data.</text>
</comment>
<name>A0A1Y1URQ6_9TREE</name>
<accession>A0A1Y1URQ6</accession>
<feature type="coiled-coil region" evidence="1">
    <location>
        <begin position="26"/>
        <end position="105"/>
    </location>
</feature>
<dbReference type="Proteomes" id="UP000193218">
    <property type="component" value="Unassembled WGS sequence"/>
</dbReference>
<evidence type="ECO:0000256" key="1">
    <source>
        <dbReference type="SAM" id="Coils"/>
    </source>
</evidence>